<dbReference type="InterPro" id="IPR036866">
    <property type="entry name" value="RibonucZ/Hydroxyglut_hydro"/>
</dbReference>
<protein>
    <recommendedName>
        <fullName evidence="3">Metallo-beta-lactamase domain-containing protein</fullName>
    </recommendedName>
</protein>
<keyword evidence="2" id="KW-1185">Reference proteome</keyword>
<organism evidence="1 2">
    <name type="scientific">Fodinisporobacter ferrooxydans</name>
    <dbReference type="NCBI Taxonomy" id="2901836"/>
    <lineage>
        <taxon>Bacteria</taxon>
        <taxon>Bacillati</taxon>
        <taxon>Bacillota</taxon>
        <taxon>Bacilli</taxon>
        <taxon>Bacillales</taxon>
        <taxon>Alicyclobacillaceae</taxon>
        <taxon>Fodinisporobacter</taxon>
    </lineage>
</organism>
<dbReference type="Proteomes" id="UP000830167">
    <property type="component" value="Chromosome"/>
</dbReference>
<accession>A0ABY4CVV1</accession>
<name>A0ABY4CVV1_9BACL</name>
<dbReference type="RefSeq" id="WP_347438692.1">
    <property type="nucleotide sequence ID" value="NZ_CP089291.1"/>
</dbReference>
<reference evidence="1" key="1">
    <citation type="submission" date="2021-12" db="EMBL/GenBank/DDBJ databases">
        <title>Alicyclobacillaceae gen. nov., sp. nov., isolated from chalcocite enrichment system.</title>
        <authorList>
            <person name="Jiang Z."/>
        </authorList>
    </citation>
    <scope>NUCLEOTIDE SEQUENCE</scope>
    <source>
        <strain evidence="1">MYW30-H2</strain>
    </source>
</reference>
<sequence>MLKMCFCKCRKISQLNISSFDSLFEGFEDILQPQDQGTLKNDCFTNTECVTEENNWGGIKIIRTGGRHGRGEMAQKMGPVSGFVLQAVDEPILYIVGDTIWCPEVQNVLETHQPDVAIVNAGAAQFLTG</sequence>
<evidence type="ECO:0000313" key="2">
    <source>
        <dbReference type="Proteomes" id="UP000830167"/>
    </source>
</evidence>
<proteinExistence type="predicted"/>
<dbReference type="Gene3D" id="3.60.15.10">
    <property type="entry name" value="Ribonuclease Z/Hydroxyacylglutathione hydrolase-like"/>
    <property type="match status" value="1"/>
</dbReference>
<dbReference type="EMBL" id="CP089291">
    <property type="protein sequence ID" value="UOF92010.1"/>
    <property type="molecule type" value="Genomic_DNA"/>
</dbReference>
<evidence type="ECO:0000313" key="1">
    <source>
        <dbReference type="EMBL" id="UOF92010.1"/>
    </source>
</evidence>
<gene>
    <name evidence="1" type="ORF">LSG31_07180</name>
</gene>
<evidence type="ECO:0008006" key="3">
    <source>
        <dbReference type="Google" id="ProtNLM"/>
    </source>
</evidence>